<protein>
    <submittedName>
        <fullName evidence="3">Uncharacterized protein</fullName>
    </submittedName>
</protein>
<name>A0A3B3ZX40_9GOBI</name>
<feature type="transmembrane region" description="Helical" evidence="1">
    <location>
        <begin position="86"/>
        <end position="103"/>
    </location>
</feature>
<keyword evidence="2" id="KW-0732">Signal</keyword>
<keyword evidence="4" id="KW-1185">Reference proteome</keyword>
<dbReference type="STRING" id="409849.ENSPMGP00000009095"/>
<evidence type="ECO:0000256" key="1">
    <source>
        <dbReference type="SAM" id="Phobius"/>
    </source>
</evidence>
<reference evidence="3" key="2">
    <citation type="submission" date="2025-09" db="UniProtKB">
        <authorList>
            <consortium name="Ensembl"/>
        </authorList>
    </citation>
    <scope>IDENTIFICATION</scope>
</reference>
<dbReference type="GO" id="GO:0030133">
    <property type="term" value="C:transport vesicle"/>
    <property type="evidence" value="ECO:0007669"/>
    <property type="project" value="TreeGrafter"/>
</dbReference>
<dbReference type="PANTHER" id="PTHR15066">
    <property type="entry name" value="TRANSMEMBRANE PROTEIN 187"/>
    <property type="match status" value="1"/>
</dbReference>
<organism evidence="3 4">
    <name type="scientific">Periophthalmus magnuspinnatus</name>
    <dbReference type="NCBI Taxonomy" id="409849"/>
    <lineage>
        <taxon>Eukaryota</taxon>
        <taxon>Metazoa</taxon>
        <taxon>Chordata</taxon>
        <taxon>Craniata</taxon>
        <taxon>Vertebrata</taxon>
        <taxon>Euteleostomi</taxon>
        <taxon>Actinopterygii</taxon>
        <taxon>Neopterygii</taxon>
        <taxon>Teleostei</taxon>
        <taxon>Neoteleostei</taxon>
        <taxon>Acanthomorphata</taxon>
        <taxon>Gobiaria</taxon>
        <taxon>Gobiiformes</taxon>
        <taxon>Gobioidei</taxon>
        <taxon>Gobiidae</taxon>
        <taxon>Oxudercinae</taxon>
        <taxon>Periophthalmus</taxon>
    </lineage>
</organism>
<keyword evidence="1" id="KW-1133">Transmembrane helix</keyword>
<proteinExistence type="predicted"/>
<sequence length="254" mass="29471">MKAALVHVIVPFVFCTALAHTALFDEVKVDLIYDHYAEKTVDYLPFLIAMPFNSLVNIAYVLMGFSWLLKYKDKSETKDDRYMREVFALMAIFYGPVQWWRLALLTRTAAVLDQWFTLPIFAWVPIWISFIQGKTTKKYALVVELCSILSYGLSLIFDCGFESALGCHVLLAIYKGTQVHLRFGNRQTFQYLVLAVLSCAGFVLLKLLDHWLAQFWIFQRITGHFWSKVCDVLQFHYSFCFLTTLTQITHKAKD</sequence>
<reference evidence="3" key="1">
    <citation type="submission" date="2025-08" db="UniProtKB">
        <authorList>
            <consortium name="Ensembl"/>
        </authorList>
    </citation>
    <scope>IDENTIFICATION</scope>
</reference>
<keyword evidence="1" id="KW-0472">Membrane</keyword>
<feature type="signal peptide" evidence="2">
    <location>
        <begin position="1"/>
        <end position="19"/>
    </location>
</feature>
<dbReference type="Ensembl" id="ENSPMGT00000009684.1">
    <property type="protein sequence ID" value="ENSPMGP00000009095.1"/>
    <property type="gene ID" value="ENSPMGG00000007517.1"/>
</dbReference>
<dbReference type="Pfam" id="PF15100">
    <property type="entry name" value="TMEM187"/>
    <property type="match status" value="1"/>
</dbReference>
<dbReference type="Proteomes" id="UP000261520">
    <property type="component" value="Unplaced"/>
</dbReference>
<feature type="transmembrane region" description="Helical" evidence="1">
    <location>
        <begin position="115"/>
        <end position="132"/>
    </location>
</feature>
<feature type="transmembrane region" description="Helical" evidence="1">
    <location>
        <begin position="189"/>
        <end position="208"/>
    </location>
</feature>
<evidence type="ECO:0000256" key="2">
    <source>
        <dbReference type="SAM" id="SignalP"/>
    </source>
</evidence>
<dbReference type="PANTHER" id="PTHR15066:SF0">
    <property type="entry name" value="TRANSMEMBRANE PROTEIN 187"/>
    <property type="match status" value="1"/>
</dbReference>
<dbReference type="AlphaFoldDB" id="A0A3B3ZX40"/>
<accession>A0A3B3ZX40</accession>
<evidence type="ECO:0000313" key="4">
    <source>
        <dbReference type="Proteomes" id="UP000261520"/>
    </source>
</evidence>
<dbReference type="InterPro" id="IPR028066">
    <property type="entry name" value="TMEM187"/>
</dbReference>
<evidence type="ECO:0000313" key="3">
    <source>
        <dbReference type="Ensembl" id="ENSPMGP00000009095.1"/>
    </source>
</evidence>
<feature type="chain" id="PRO_5017340101" evidence="2">
    <location>
        <begin position="20"/>
        <end position="254"/>
    </location>
</feature>
<keyword evidence="1" id="KW-0812">Transmembrane</keyword>
<feature type="transmembrane region" description="Helical" evidence="1">
    <location>
        <begin position="43"/>
        <end position="65"/>
    </location>
</feature>